<reference evidence="1 2" key="1">
    <citation type="submission" date="2016-11" db="EMBL/GenBank/DDBJ databases">
        <title>Mixed transmission modes and dynamic genome evolution in an obligate animal-bacterial symbiosis.</title>
        <authorList>
            <person name="Russell S.L."/>
            <person name="Corbett-Detig R.B."/>
            <person name="Cavanaugh C.M."/>
        </authorList>
    </citation>
    <scope>NUCLEOTIDE SEQUENCE [LARGE SCALE GENOMIC DNA]</scope>
    <source>
        <strain evidence="1">Sp-SM6</strain>
    </source>
</reference>
<dbReference type="EMBL" id="MPRK01000012">
    <property type="protein sequence ID" value="OOZ42799.1"/>
    <property type="molecule type" value="Genomic_DNA"/>
</dbReference>
<keyword evidence="2" id="KW-1185">Reference proteome</keyword>
<dbReference type="AlphaFoldDB" id="A0A1T2LCI3"/>
<gene>
    <name evidence="1" type="ORF">BOW52_01425</name>
</gene>
<evidence type="ECO:0000313" key="2">
    <source>
        <dbReference type="Proteomes" id="UP000190198"/>
    </source>
</evidence>
<sequence length="71" mass="7875">MDLAVKPVGVSRRVSWLSDHPVVFNEERVFGALAGWGAKRRGAKLLNQTGNLRVELRQAGWALAHPILRSD</sequence>
<evidence type="ECO:0000313" key="1">
    <source>
        <dbReference type="EMBL" id="OOZ42799.1"/>
    </source>
</evidence>
<dbReference type="Proteomes" id="UP000190198">
    <property type="component" value="Unassembled WGS sequence"/>
</dbReference>
<protein>
    <submittedName>
        <fullName evidence="1">Uncharacterized protein</fullName>
    </submittedName>
</protein>
<proteinExistence type="predicted"/>
<accession>A0A1T2LCI3</accession>
<name>A0A1T2LCI3_9GAMM</name>
<organism evidence="1 2">
    <name type="scientific">Solemya elarraichensis gill symbiont</name>
    <dbReference type="NCBI Taxonomy" id="1918949"/>
    <lineage>
        <taxon>Bacteria</taxon>
        <taxon>Pseudomonadati</taxon>
        <taxon>Pseudomonadota</taxon>
        <taxon>Gammaproteobacteria</taxon>
        <taxon>sulfur-oxidizing symbionts</taxon>
    </lineage>
</organism>
<comment type="caution">
    <text evidence="1">The sequence shown here is derived from an EMBL/GenBank/DDBJ whole genome shotgun (WGS) entry which is preliminary data.</text>
</comment>